<dbReference type="InterPro" id="IPR006379">
    <property type="entry name" value="HAD-SF_hydro_IIB"/>
</dbReference>
<dbReference type="GO" id="GO:0005829">
    <property type="term" value="C:cytosol"/>
    <property type="evidence" value="ECO:0007669"/>
    <property type="project" value="TreeGrafter"/>
</dbReference>
<gene>
    <name evidence="1" type="ORF">GCM10007380_26360</name>
</gene>
<sequence length="289" mass="33022">MIYKLLAINIDGTLLQSNGKLTKETKEAVEYVQDKGIYVTLFTSRNFQATKKLAKALKIPSLLVSHSGAFISSKLDEPFFEKRIEEEEAYDIVKKLEKYDCNIRLSHEHFSIGNRKKLQSNLVAKAVLNNADPVFYPIQFVESLSDSILENSISPLKIECHFSDEVEKNKVKKEINQKYPHLDCLSDEEKKIEIVRKGISKYSGLKRLGEHLGISYHEMVVIGDNYSDLPLIEHAGLGVAMSNAPVEIKKVADWITRSNDQNGVPYMIKEHFRKQFPLPFLKSHLKIEK</sequence>
<reference evidence="2" key="1">
    <citation type="journal article" date="2019" name="Int. J. Syst. Evol. Microbiol.">
        <title>The Global Catalogue of Microorganisms (GCM) 10K type strain sequencing project: providing services to taxonomists for standard genome sequencing and annotation.</title>
        <authorList>
            <consortium name="The Broad Institute Genomics Platform"/>
            <consortium name="The Broad Institute Genome Sequencing Center for Infectious Disease"/>
            <person name="Wu L."/>
            <person name="Ma J."/>
        </authorList>
    </citation>
    <scope>NUCLEOTIDE SEQUENCE [LARGE SCALE GENOMIC DNA]</scope>
    <source>
        <strain evidence="2">CGMCC 1.14993</strain>
    </source>
</reference>
<dbReference type="InterPro" id="IPR023214">
    <property type="entry name" value="HAD_sf"/>
</dbReference>
<name>A0A8J3AII0_9BACI</name>
<keyword evidence="2" id="KW-1185">Reference proteome</keyword>
<evidence type="ECO:0000313" key="2">
    <source>
        <dbReference type="Proteomes" id="UP000626244"/>
    </source>
</evidence>
<dbReference type="RefSeq" id="WP_087999906.1">
    <property type="nucleotide sequence ID" value="NZ_BMHB01000001.1"/>
</dbReference>
<dbReference type="NCBIfam" id="TIGR01484">
    <property type="entry name" value="HAD-SF-IIB"/>
    <property type="match status" value="1"/>
</dbReference>
<dbReference type="NCBIfam" id="TIGR00099">
    <property type="entry name" value="Cof-subfamily"/>
    <property type="match status" value="1"/>
</dbReference>
<evidence type="ECO:0000313" key="1">
    <source>
        <dbReference type="EMBL" id="GGI15117.1"/>
    </source>
</evidence>
<dbReference type="PANTHER" id="PTHR10000">
    <property type="entry name" value="PHOSPHOSERINE PHOSPHATASE"/>
    <property type="match status" value="1"/>
</dbReference>
<dbReference type="SUPFAM" id="SSF56784">
    <property type="entry name" value="HAD-like"/>
    <property type="match status" value="1"/>
</dbReference>
<dbReference type="InterPro" id="IPR036412">
    <property type="entry name" value="HAD-like_sf"/>
</dbReference>
<dbReference type="Gene3D" id="3.30.1240.10">
    <property type="match status" value="1"/>
</dbReference>
<dbReference type="CDD" id="cd07516">
    <property type="entry name" value="HAD_Pase"/>
    <property type="match status" value="1"/>
</dbReference>
<dbReference type="AlphaFoldDB" id="A0A8J3AII0"/>
<dbReference type="Pfam" id="PF08282">
    <property type="entry name" value="Hydrolase_3"/>
    <property type="match status" value="1"/>
</dbReference>
<accession>A0A8J3AII0</accession>
<proteinExistence type="predicted"/>
<dbReference type="InterPro" id="IPR000150">
    <property type="entry name" value="Cof"/>
</dbReference>
<dbReference type="GO" id="GO:0016791">
    <property type="term" value="F:phosphatase activity"/>
    <property type="evidence" value="ECO:0007669"/>
    <property type="project" value="TreeGrafter"/>
</dbReference>
<dbReference type="PANTHER" id="PTHR10000:SF50">
    <property type="entry name" value="STRESS RESPONSE PROTEIN YHAX"/>
    <property type="match status" value="1"/>
</dbReference>
<dbReference type="EMBL" id="BMHB01000001">
    <property type="protein sequence ID" value="GGI15117.1"/>
    <property type="molecule type" value="Genomic_DNA"/>
</dbReference>
<dbReference type="OrthoDB" id="9790031at2"/>
<dbReference type="Gene3D" id="3.40.50.1000">
    <property type="entry name" value="HAD superfamily/HAD-like"/>
    <property type="match status" value="1"/>
</dbReference>
<organism evidence="1 2">
    <name type="scientific">Gottfriedia solisilvae</name>
    <dbReference type="NCBI Taxonomy" id="1516104"/>
    <lineage>
        <taxon>Bacteria</taxon>
        <taxon>Bacillati</taxon>
        <taxon>Bacillota</taxon>
        <taxon>Bacilli</taxon>
        <taxon>Bacillales</taxon>
        <taxon>Bacillaceae</taxon>
        <taxon>Gottfriedia</taxon>
    </lineage>
</organism>
<dbReference type="GO" id="GO:0000287">
    <property type="term" value="F:magnesium ion binding"/>
    <property type="evidence" value="ECO:0007669"/>
    <property type="project" value="TreeGrafter"/>
</dbReference>
<dbReference type="Proteomes" id="UP000626244">
    <property type="component" value="Unassembled WGS sequence"/>
</dbReference>
<comment type="caution">
    <text evidence="1">The sequence shown here is derived from an EMBL/GenBank/DDBJ whole genome shotgun (WGS) entry which is preliminary data.</text>
</comment>
<protein>
    <submittedName>
        <fullName evidence="1">Haloacid dehalogenase</fullName>
    </submittedName>
</protein>